<protein>
    <recommendedName>
        <fullName evidence="2">chitinase</fullName>
        <ecNumber evidence="2">3.2.1.14</ecNumber>
    </recommendedName>
</protein>
<evidence type="ECO:0000256" key="2">
    <source>
        <dbReference type="ARBA" id="ARBA00012729"/>
    </source>
</evidence>
<dbReference type="SUPFAM" id="SSF53955">
    <property type="entry name" value="Lysozyme-like"/>
    <property type="match status" value="1"/>
</dbReference>
<keyword evidence="12" id="KW-1185">Reference proteome</keyword>
<dbReference type="InterPro" id="IPR023346">
    <property type="entry name" value="Lysozyme-like_dom_sf"/>
</dbReference>
<keyword evidence="4 8" id="KW-1015">Disulfide bond</keyword>
<dbReference type="CDD" id="cd00325">
    <property type="entry name" value="chitinase_GH19"/>
    <property type="match status" value="1"/>
</dbReference>
<accession>A0A7I8JJS9</accession>
<keyword evidence="6" id="KW-0326">Glycosidase</keyword>
<evidence type="ECO:0000256" key="3">
    <source>
        <dbReference type="ARBA" id="ARBA00022801"/>
    </source>
</evidence>
<dbReference type="Gene3D" id="3.30.20.10">
    <property type="entry name" value="Endochitinase, domain 2"/>
    <property type="match status" value="1"/>
</dbReference>
<evidence type="ECO:0000313" key="12">
    <source>
        <dbReference type="Proteomes" id="UP001189122"/>
    </source>
</evidence>
<keyword evidence="7" id="KW-0624">Polysaccharide degradation</keyword>
<feature type="chain" id="PRO_5029759740" description="chitinase" evidence="9">
    <location>
        <begin position="26"/>
        <end position="325"/>
    </location>
</feature>
<dbReference type="Proteomes" id="UP001189122">
    <property type="component" value="Unassembled WGS sequence"/>
</dbReference>
<feature type="disulfide bond" evidence="8">
    <location>
        <begin position="165"/>
        <end position="173"/>
    </location>
</feature>
<dbReference type="EC" id="3.2.1.14" evidence="2"/>
<keyword evidence="5" id="KW-0119">Carbohydrate metabolism</keyword>
<dbReference type="PIRSF" id="PIRSF001060">
    <property type="entry name" value="Endochitinase"/>
    <property type="match status" value="1"/>
</dbReference>
<keyword evidence="3" id="KW-0378">Hydrolase</keyword>
<dbReference type="PANTHER" id="PTHR22595:SF96">
    <property type="entry name" value="CHITINASE"/>
    <property type="match status" value="1"/>
</dbReference>
<organism evidence="11">
    <name type="scientific">Spirodela intermedia</name>
    <name type="common">Intermediate duckweed</name>
    <dbReference type="NCBI Taxonomy" id="51605"/>
    <lineage>
        <taxon>Eukaryota</taxon>
        <taxon>Viridiplantae</taxon>
        <taxon>Streptophyta</taxon>
        <taxon>Embryophyta</taxon>
        <taxon>Tracheophyta</taxon>
        <taxon>Spermatophyta</taxon>
        <taxon>Magnoliopsida</taxon>
        <taxon>Liliopsida</taxon>
        <taxon>Araceae</taxon>
        <taxon>Lemnoideae</taxon>
        <taxon>Spirodela</taxon>
    </lineage>
</organism>
<gene>
    <name evidence="11" type="ORF">SI7747_14016809</name>
</gene>
<dbReference type="GO" id="GO:0008843">
    <property type="term" value="F:endochitinase activity"/>
    <property type="evidence" value="ECO:0007669"/>
    <property type="project" value="UniProtKB-EC"/>
</dbReference>
<evidence type="ECO:0000256" key="1">
    <source>
        <dbReference type="ARBA" id="ARBA00000822"/>
    </source>
</evidence>
<evidence type="ECO:0000259" key="10">
    <source>
        <dbReference type="Pfam" id="PF00182"/>
    </source>
</evidence>
<feature type="disulfide bond" evidence="8">
    <location>
        <begin position="273"/>
        <end position="308"/>
    </location>
</feature>
<dbReference type="GO" id="GO:0006032">
    <property type="term" value="P:chitin catabolic process"/>
    <property type="evidence" value="ECO:0007669"/>
    <property type="project" value="InterPro"/>
</dbReference>
<proteinExistence type="predicted"/>
<feature type="signal peptide" evidence="9">
    <location>
        <begin position="1"/>
        <end position="25"/>
    </location>
</feature>
<feature type="domain" description="Glycoside hydrolase family 19 catalytic" evidence="10">
    <location>
        <begin position="59"/>
        <end position="308"/>
    </location>
</feature>
<evidence type="ECO:0000256" key="4">
    <source>
        <dbReference type="ARBA" id="ARBA00023157"/>
    </source>
</evidence>
<dbReference type="Gene3D" id="1.10.530.10">
    <property type="match status" value="1"/>
</dbReference>
<evidence type="ECO:0000256" key="7">
    <source>
        <dbReference type="ARBA" id="ARBA00023326"/>
    </source>
</evidence>
<evidence type="ECO:0000256" key="6">
    <source>
        <dbReference type="ARBA" id="ARBA00023295"/>
    </source>
</evidence>
<dbReference type="PANTHER" id="PTHR22595">
    <property type="entry name" value="CHITINASE-RELATED"/>
    <property type="match status" value="1"/>
</dbReference>
<dbReference type="GO" id="GO:0016998">
    <property type="term" value="P:cell wall macromolecule catabolic process"/>
    <property type="evidence" value="ECO:0007669"/>
    <property type="project" value="InterPro"/>
</dbReference>
<dbReference type="InterPro" id="IPR016283">
    <property type="entry name" value="Glyco_hydro_19"/>
</dbReference>
<dbReference type="EMBL" id="CACRZD030000014">
    <property type="protein sequence ID" value="CAA6670404.1"/>
    <property type="molecule type" value="Genomic_DNA"/>
</dbReference>
<name>A0A7I8JJS9_SPIIN</name>
<dbReference type="FunFam" id="3.30.20.10:FF:000001">
    <property type="entry name" value="Endochitinase (Chitinase)"/>
    <property type="match status" value="1"/>
</dbReference>
<evidence type="ECO:0000256" key="9">
    <source>
        <dbReference type="SAM" id="SignalP"/>
    </source>
</evidence>
<comment type="catalytic activity">
    <reaction evidence="1">
        <text>Random endo-hydrolysis of N-acetyl-beta-D-glucosaminide (1-&gt;4)-beta-linkages in chitin and chitodextrins.</text>
        <dbReference type="EC" id="3.2.1.14"/>
    </reaction>
</comment>
<sequence length="325" mass="35548">MGGRWAAAVAVVALLVAAAAGPAVGKKEKEKMCDKGWECRGPSVYCCNATIMDLFQVYQFENLFSNRNAPVAHAVGFWDYQAFITAAALFEPLGFGTTGGKQMQMKEIAAFSATSGARPHVSNPYSETLINQIQSETRGYGVAAGGPLAWGLCYNREMSPSQDYCAENSDYPCSPGALYYGRGALPVYWNYNYGVIGEGIKADLLNHPEYLEQNATLAFQAAIWRWMTPMKKKQPSAHDVFVGNWKPTKNDTLSKRWPGFGATMNVLYGDQVCGQGYIDSMNNIISHYQFYLDLMGVGRQYSGDNLDCAEQLAINPSGKDATSSS</sequence>
<keyword evidence="9" id="KW-0732">Signal</keyword>
<reference evidence="11 12" key="1">
    <citation type="submission" date="2019-12" db="EMBL/GenBank/DDBJ databases">
        <authorList>
            <person name="Scholz U."/>
            <person name="Mascher M."/>
            <person name="Fiebig A."/>
        </authorList>
    </citation>
    <scope>NUCLEOTIDE SEQUENCE</scope>
</reference>
<dbReference type="InterPro" id="IPR000726">
    <property type="entry name" value="Glyco_hydro_19_cat"/>
</dbReference>
<evidence type="ECO:0000256" key="8">
    <source>
        <dbReference type="PIRSR" id="PIRSR001060-2"/>
    </source>
</evidence>
<evidence type="ECO:0000313" key="11">
    <source>
        <dbReference type="EMBL" id="CAA2631161.1"/>
    </source>
</evidence>
<dbReference type="Pfam" id="PF00182">
    <property type="entry name" value="Glyco_hydro_19"/>
    <property type="match status" value="1"/>
</dbReference>
<dbReference type="EMBL" id="LR743601">
    <property type="protein sequence ID" value="CAA2631161.1"/>
    <property type="molecule type" value="Genomic_DNA"/>
</dbReference>
<dbReference type="AlphaFoldDB" id="A0A7I8JJS9"/>
<dbReference type="GO" id="GO:0000272">
    <property type="term" value="P:polysaccharide catabolic process"/>
    <property type="evidence" value="ECO:0007669"/>
    <property type="project" value="UniProtKB-KW"/>
</dbReference>
<evidence type="ECO:0000256" key="5">
    <source>
        <dbReference type="ARBA" id="ARBA00023277"/>
    </source>
</evidence>